<proteinExistence type="predicted"/>
<sequence>MLVSQPPVHTMTIKQSDQSVSGVFERRTVLEDLSGRMDALYDLTVLLVDRPLKHFSFRWRGSDPKPETDLMLEIHTWNGWMYAENERVPSDGEKSIKITFGEWRPKELSVYDLALRTVIPIFRPPPGAPLRPIAETSSS</sequence>
<name>A0A8H6XTS3_9AGAR</name>
<keyword evidence="2" id="KW-1185">Reference proteome</keyword>
<evidence type="ECO:0000313" key="2">
    <source>
        <dbReference type="Proteomes" id="UP000623467"/>
    </source>
</evidence>
<reference evidence="1" key="1">
    <citation type="submission" date="2020-05" db="EMBL/GenBank/DDBJ databases">
        <title>Mycena genomes resolve the evolution of fungal bioluminescence.</title>
        <authorList>
            <person name="Tsai I.J."/>
        </authorList>
    </citation>
    <scope>NUCLEOTIDE SEQUENCE</scope>
    <source>
        <strain evidence="1">160909Yilan</strain>
    </source>
</reference>
<gene>
    <name evidence="1" type="ORF">MSAN_01872100</name>
</gene>
<accession>A0A8H6XTS3</accession>
<evidence type="ECO:0000313" key="1">
    <source>
        <dbReference type="EMBL" id="KAF7346441.1"/>
    </source>
</evidence>
<dbReference type="EMBL" id="JACAZH010000019">
    <property type="protein sequence ID" value="KAF7346441.1"/>
    <property type="molecule type" value="Genomic_DNA"/>
</dbReference>
<organism evidence="1 2">
    <name type="scientific">Mycena sanguinolenta</name>
    <dbReference type="NCBI Taxonomy" id="230812"/>
    <lineage>
        <taxon>Eukaryota</taxon>
        <taxon>Fungi</taxon>
        <taxon>Dikarya</taxon>
        <taxon>Basidiomycota</taxon>
        <taxon>Agaricomycotina</taxon>
        <taxon>Agaricomycetes</taxon>
        <taxon>Agaricomycetidae</taxon>
        <taxon>Agaricales</taxon>
        <taxon>Marasmiineae</taxon>
        <taxon>Mycenaceae</taxon>
        <taxon>Mycena</taxon>
    </lineage>
</organism>
<comment type="caution">
    <text evidence="1">The sequence shown here is derived from an EMBL/GenBank/DDBJ whole genome shotgun (WGS) entry which is preliminary data.</text>
</comment>
<dbReference type="AlphaFoldDB" id="A0A8H6XTS3"/>
<dbReference type="Proteomes" id="UP000623467">
    <property type="component" value="Unassembled WGS sequence"/>
</dbReference>
<protein>
    <submittedName>
        <fullName evidence="1">Uncharacterized protein</fullName>
    </submittedName>
</protein>